<proteinExistence type="predicted"/>
<organism evidence="1 2">
    <name type="scientific">Schistosoma margrebowiei</name>
    <dbReference type="NCBI Taxonomy" id="48269"/>
    <lineage>
        <taxon>Eukaryota</taxon>
        <taxon>Metazoa</taxon>
        <taxon>Spiralia</taxon>
        <taxon>Lophotrochozoa</taxon>
        <taxon>Platyhelminthes</taxon>
        <taxon>Trematoda</taxon>
        <taxon>Digenea</taxon>
        <taxon>Strigeidida</taxon>
        <taxon>Schistosomatoidea</taxon>
        <taxon>Schistosomatidae</taxon>
        <taxon>Schistosoma</taxon>
    </lineage>
</organism>
<evidence type="ECO:0000313" key="2">
    <source>
        <dbReference type="Proteomes" id="UP000277204"/>
    </source>
</evidence>
<dbReference type="AlphaFoldDB" id="A0A183MLB7"/>
<evidence type="ECO:0000313" key="1">
    <source>
        <dbReference type="EMBL" id="VDP22211.1"/>
    </source>
</evidence>
<dbReference type="Proteomes" id="UP000277204">
    <property type="component" value="Unassembled WGS sequence"/>
</dbReference>
<sequence>MSFLKNCRVLLKSANSDILQSPQHYNVILENRFVRGALLFDSGAIAHISSYEFDFRKCQYTKAVDAYACLGVLVPMISPTSDSSIMAPQSYLVLVTGCTSVGKLPLFEVFRITNVIFINLKCQGVEEDIYPDVSSSIFG</sequence>
<name>A0A183MLB7_9TREM</name>
<protein>
    <submittedName>
        <fullName evidence="1">Uncharacterized protein</fullName>
    </submittedName>
</protein>
<accession>A0A183MLB7</accession>
<dbReference type="STRING" id="48269.A0A183MLB7"/>
<keyword evidence="2" id="KW-1185">Reference proteome</keyword>
<reference evidence="1 2" key="1">
    <citation type="submission" date="2018-11" db="EMBL/GenBank/DDBJ databases">
        <authorList>
            <consortium name="Pathogen Informatics"/>
        </authorList>
    </citation>
    <scope>NUCLEOTIDE SEQUENCE [LARGE SCALE GENOMIC DNA]</scope>
    <source>
        <strain evidence="1 2">Zambia</strain>
    </source>
</reference>
<gene>
    <name evidence="1" type="ORF">SMRZ_LOCUS16842</name>
</gene>
<dbReference type="EMBL" id="UZAI01017235">
    <property type="protein sequence ID" value="VDP22211.1"/>
    <property type="molecule type" value="Genomic_DNA"/>
</dbReference>